<dbReference type="EMBL" id="CP033459">
    <property type="protein sequence ID" value="QFQ12921.1"/>
    <property type="molecule type" value="Genomic_DNA"/>
</dbReference>
<organism evidence="2 3">
    <name type="scientific">Pseudoprevotella muciniphila</name>
    <dbReference type="NCBI Taxonomy" id="2133944"/>
    <lineage>
        <taxon>Bacteria</taxon>
        <taxon>Pseudomonadati</taxon>
        <taxon>Bacteroidota</taxon>
        <taxon>Bacteroidia</taxon>
        <taxon>Bacteroidales</taxon>
        <taxon>Prevotellaceae</taxon>
        <taxon>Pseudoprevotella</taxon>
    </lineage>
</organism>
<proteinExistence type="predicted"/>
<keyword evidence="3" id="KW-1185">Reference proteome</keyword>
<dbReference type="AlphaFoldDB" id="A0A5P8E7F1"/>
<dbReference type="Proteomes" id="UP000249375">
    <property type="component" value="Chromosome"/>
</dbReference>
<evidence type="ECO:0000313" key="2">
    <source>
        <dbReference type="EMBL" id="QFQ12921.1"/>
    </source>
</evidence>
<accession>A0A5P8E7F1</accession>
<feature type="region of interest" description="Disordered" evidence="1">
    <location>
        <begin position="1"/>
        <end position="22"/>
    </location>
</feature>
<reference evidence="2 3" key="1">
    <citation type="submission" date="2018-11" db="EMBL/GenBank/DDBJ databases">
        <authorList>
            <person name="Na S.W."/>
            <person name="Baik M."/>
        </authorList>
    </citation>
    <scope>NUCLEOTIDE SEQUENCE [LARGE SCALE GENOMIC DNA]</scope>
    <source>
        <strain evidence="2 3">E39</strain>
    </source>
</reference>
<name>A0A5P8E7F1_9BACT</name>
<evidence type="ECO:0000313" key="3">
    <source>
        <dbReference type="Proteomes" id="UP000249375"/>
    </source>
</evidence>
<sequence>MALTAMAQGKSPVRRQLPNIENQLNDTRLKELHRRAAKIYASTNDRNVWEGGYASKWANKGGQLMLLNYIYAADEARFEEKDNDYQCLYHQSEWEQVCTAMLENYFKSRQRSLPTTQPARYNAVEKEIEALAEFVGSVLDYEYEYQYVEASEVERKLNRYLTLWLTRETYAKAPQSALAALQDERQAWEDLRDCVLSTCADNLTCTRWGGNTLAGSFYHNAVSQSQKKVDDFRKASIKRFSAIIGAGNFNEHAADQPTISNPQELLNTFKGYFADSDFEGDDWTINEVTENTKATIAAYEKFEVCQKRVEEALPENMRAAYAKETRAYLNLIDFE</sequence>
<protein>
    <submittedName>
        <fullName evidence="2">Uncharacterized protein</fullName>
    </submittedName>
</protein>
<dbReference type="KEGG" id="alq:C7Y71_007755"/>
<evidence type="ECO:0000256" key="1">
    <source>
        <dbReference type="SAM" id="MobiDB-lite"/>
    </source>
</evidence>
<gene>
    <name evidence="2" type="ORF">C7Y71_007755</name>
</gene>